<dbReference type="STRING" id="103372.F4WQC6"/>
<keyword evidence="2" id="KW-1185">Reference proteome</keyword>
<dbReference type="EMBL" id="GL888269">
    <property type="protein sequence ID" value="EGI63595.1"/>
    <property type="molecule type" value="Genomic_DNA"/>
</dbReference>
<dbReference type="Proteomes" id="UP000007755">
    <property type="component" value="Unassembled WGS sequence"/>
</dbReference>
<protein>
    <submittedName>
        <fullName evidence="1">Uncharacterized protein</fullName>
    </submittedName>
</protein>
<sequence>MGDCAGGCKMVPEVTLCRQSPLPLPPTTRDWTTSLMESSFFSRKMFIGGLSWQTSPDLVTADNPTSKRVFCLPWLVQFLGSREMTVIPGHPVYPATLPRTEKSSKGMNADGSTTRDGERGFEYVCTGSRSHGRRTLLSASISFCRLADLEQEAPCADMRTLESIS</sequence>
<organism evidence="2">
    <name type="scientific">Acromyrmex echinatior</name>
    <name type="common">Panamanian leafcutter ant</name>
    <name type="synonym">Acromyrmex octospinosus echinatior</name>
    <dbReference type="NCBI Taxonomy" id="103372"/>
    <lineage>
        <taxon>Eukaryota</taxon>
        <taxon>Metazoa</taxon>
        <taxon>Ecdysozoa</taxon>
        <taxon>Arthropoda</taxon>
        <taxon>Hexapoda</taxon>
        <taxon>Insecta</taxon>
        <taxon>Pterygota</taxon>
        <taxon>Neoptera</taxon>
        <taxon>Endopterygota</taxon>
        <taxon>Hymenoptera</taxon>
        <taxon>Apocrita</taxon>
        <taxon>Aculeata</taxon>
        <taxon>Formicoidea</taxon>
        <taxon>Formicidae</taxon>
        <taxon>Myrmicinae</taxon>
        <taxon>Acromyrmex</taxon>
    </lineage>
</organism>
<reference evidence="1" key="1">
    <citation type="submission" date="2011-02" db="EMBL/GenBank/DDBJ databases">
        <title>The genome of the leaf-cutting ant Acromyrmex echinatior suggests key adaptations to social evolution and fungus farming.</title>
        <authorList>
            <person name="Nygaard S."/>
            <person name="Zhang G."/>
        </authorList>
    </citation>
    <scope>NUCLEOTIDE SEQUENCE</scope>
</reference>
<dbReference type="OrthoDB" id="1875751at2759"/>
<gene>
    <name evidence="1" type="ORF">G5I_08001</name>
</gene>
<accession>F4WQC6</accession>
<name>F4WQC6_ACREC</name>
<evidence type="ECO:0000313" key="1">
    <source>
        <dbReference type="EMBL" id="EGI63595.1"/>
    </source>
</evidence>
<evidence type="ECO:0000313" key="2">
    <source>
        <dbReference type="Proteomes" id="UP000007755"/>
    </source>
</evidence>
<dbReference type="AlphaFoldDB" id="F4WQC6"/>
<proteinExistence type="predicted"/>
<dbReference type="InParanoid" id="F4WQC6"/>